<dbReference type="AlphaFoldDB" id="A0A5S9MBT2"/>
<keyword evidence="1" id="KW-1133">Transmembrane helix</keyword>
<dbReference type="Proteomes" id="UP000464658">
    <property type="component" value="Chromosome"/>
</dbReference>
<protein>
    <submittedName>
        <fullName evidence="2">Uncharacterized protein</fullName>
    </submittedName>
</protein>
<accession>A0A5S9MBT2</accession>
<organism evidence="2 3">
    <name type="scientific">Bacillus safensis</name>
    <dbReference type="NCBI Taxonomy" id="561879"/>
    <lineage>
        <taxon>Bacteria</taxon>
        <taxon>Bacillati</taxon>
        <taxon>Bacillota</taxon>
        <taxon>Bacilli</taxon>
        <taxon>Bacillales</taxon>
        <taxon>Bacillaceae</taxon>
        <taxon>Bacillus</taxon>
    </lineage>
</organism>
<reference evidence="2 3" key="1">
    <citation type="submission" date="2019-12" db="EMBL/GenBank/DDBJ databases">
        <title>Full genome sequence of a Bacillus safensis strain isolated from commercially available natto in Indonesia.</title>
        <authorList>
            <person name="Yoshida M."/>
            <person name="Uomi M."/>
            <person name="Waturangi D."/>
            <person name="Ekaputri J.J."/>
            <person name="Setiamarga D.H.E."/>
        </authorList>
    </citation>
    <scope>NUCLEOTIDE SEQUENCE [LARGE SCALE GENOMIC DNA]</scope>
    <source>
        <strain evidence="2 3">IDN1</strain>
    </source>
</reference>
<evidence type="ECO:0000313" key="2">
    <source>
        <dbReference type="EMBL" id="BBP89016.1"/>
    </source>
</evidence>
<dbReference type="EMBL" id="AP021906">
    <property type="protein sequence ID" value="BBP89016.1"/>
    <property type="molecule type" value="Genomic_DNA"/>
</dbReference>
<feature type="transmembrane region" description="Helical" evidence="1">
    <location>
        <begin position="33"/>
        <end position="53"/>
    </location>
</feature>
<gene>
    <name evidence="2" type="ORF">BsIDN1_26340</name>
</gene>
<evidence type="ECO:0000313" key="3">
    <source>
        <dbReference type="Proteomes" id="UP000464658"/>
    </source>
</evidence>
<keyword evidence="1" id="KW-0812">Transmembrane</keyword>
<evidence type="ECO:0000256" key="1">
    <source>
        <dbReference type="SAM" id="Phobius"/>
    </source>
</evidence>
<name>A0A5S9MBT2_BACIA</name>
<sequence length="56" mass="6627">MLLGGMTVEMIHQVLSRQYTIETFEVLTDFMQFLIYGYVLLASLYYVITLPYLKKK</sequence>
<proteinExistence type="predicted"/>
<keyword evidence="1" id="KW-0472">Membrane</keyword>